<dbReference type="Pfam" id="PF16113">
    <property type="entry name" value="ECH_2"/>
    <property type="match status" value="1"/>
</dbReference>
<dbReference type="OMA" id="AYRNNEH"/>
<dbReference type="Gramene" id="Kaladp0034s0136.1.v1.1">
    <property type="protein sequence ID" value="Kaladp0034s0136.1.v1.1"/>
    <property type="gene ID" value="Kaladp0034s0136.v1.1"/>
</dbReference>
<evidence type="ECO:0000256" key="5">
    <source>
        <dbReference type="ARBA" id="ARBA00023128"/>
    </source>
</evidence>
<dbReference type="GO" id="GO:0005739">
    <property type="term" value="C:mitochondrion"/>
    <property type="evidence" value="ECO:0007669"/>
    <property type="project" value="UniProtKB-SubCell"/>
</dbReference>
<dbReference type="EnsemblPlants" id="Kaladp0034s0136.1.v1.1">
    <property type="protein sequence ID" value="Kaladp0034s0136.1.v1.1"/>
    <property type="gene ID" value="Kaladp0034s0136.v1.1"/>
</dbReference>
<accession>A0A7N0TEE2</accession>
<comment type="function">
    <text evidence="6">Hydrolyzes 3-hydroxyisobutyryl-CoA (HIBYL-CoA), a saline catabolite. Has high activity toward isobutyryl-CoA. Could be an isobutyryl-CoA dehydrogenase that functions in valine catabolism.</text>
</comment>
<protein>
    <recommendedName>
        <fullName evidence="6">3-hydroxyisobutyryl-CoA hydrolase</fullName>
        <shortName evidence="6">HIB-CoA hydrolase</shortName>
        <shortName evidence="6">HIBYL-CoA-H</shortName>
        <ecNumber evidence="6">3.1.2.4</ecNumber>
    </recommendedName>
    <alternativeName>
        <fullName evidence="6">3-hydroxyisobutyryl-coenzyme A hydrolase</fullName>
    </alternativeName>
</protein>
<dbReference type="GO" id="GO:0006574">
    <property type="term" value="P:L-valine catabolic process"/>
    <property type="evidence" value="ECO:0007669"/>
    <property type="project" value="UniProtKB-UniRule"/>
</dbReference>
<evidence type="ECO:0000256" key="2">
    <source>
        <dbReference type="ARBA" id="ARBA00005254"/>
    </source>
</evidence>
<dbReference type="InterPro" id="IPR032259">
    <property type="entry name" value="HIBYL-CoA-H"/>
</dbReference>
<dbReference type="Gene3D" id="3.90.226.10">
    <property type="entry name" value="2-enoyl-CoA Hydratase, Chain A, domain 1"/>
    <property type="match status" value="1"/>
</dbReference>
<sequence length="435" mass="46941">MQSLIGASQALPLLLRSSSSSLPLFYSATHHLAVRSPNPTRSATPVSSSSSRSVASMAGSDEFVKGNVHPNGVAVITLDRPKALNAMNLDMDIKYKSYLEEWESDPKVKCVLVEGSTPRAFSAGMDIKGVAAEIRQDKSTPLVQKVFTAEYSLICKIFEYKKPYISLMDGITMGFGIGLSGHGHFRVITEKTVLAMPENGIGLFPDVGFSYIAAKSPGGGSVGAYLGLTGKRISTPADALYVGLGTHYVQSGRIGQLKEAILATTFSDDPHESIKNILEKYRAEPESSAQLKQLLPQISSCFGSNKSVKKTIEELKKHEADSDAAVAGWAKEALQGIGKGAPFSLCLTQEYFSRVASAHGKNDHELSSLLGVMKTEYRIALRSSIRDDFTEGVRAVLIDKDQNPKWNPSSLEEVDPKEVDALFAPLGPEVGELRV</sequence>
<comment type="similarity">
    <text evidence="2 6">Belongs to the enoyl-CoA hydratase/isomerase family.</text>
</comment>
<dbReference type="AlphaFoldDB" id="A0A7N0TEE2"/>
<evidence type="ECO:0000259" key="7">
    <source>
        <dbReference type="Pfam" id="PF16113"/>
    </source>
</evidence>
<dbReference type="InterPro" id="IPR029045">
    <property type="entry name" value="ClpP/crotonase-like_dom_sf"/>
</dbReference>
<dbReference type="EC" id="3.1.2.4" evidence="6"/>
<dbReference type="SUPFAM" id="SSF52096">
    <property type="entry name" value="ClpP/crotonase"/>
    <property type="match status" value="1"/>
</dbReference>
<dbReference type="PANTHER" id="PTHR43176">
    <property type="entry name" value="3-HYDROXYISOBUTYRYL-COA HYDROLASE-RELATED"/>
    <property type="match status" value="1"/>
</dbReference>
<dbReference type="Proteomes" id="UP000594263">
    <property type="component" value="Unplaced"/>
</dbReference>
<organism evidence="8 9">
    <name type="scientific">Kalanchoe fedtschenkoi</name>
    <name type="common">Lavender scallops</name>
    <name type="synonym">South American air plant</name>
    <dbReference type="NCBI Taxonomy" id="63787"/>
    <lineage>
        <taxon>Eukaryota</taxon>
        <taxon>Viridiplantae</taxon>
        <taxon>Streptophyta</taxon>
        <taxon>Embryophyta</taxon>
        <taxon>Tracheophyta</taxon>
        <taxon>Spermatophyta</taxon>
        <taxon>Magnoliopsida</taxon>
        <taxon>eudicotyledons</taxon>
        <taxon>Gunneridae</taxon>
        <taxon>Pentapetalae</taxon>
        <taxon>Saxifragales</taxon>
        <taxon>Crassulaceae</taxon>
        <taxon>Kalanchoe</taxon>
    </lineage>
</organism>
<dbReference type="CDD" id="cd06558">
    <property type="entry name" value="crotonase-like"/>
    <property type="match status" value="1"/>
</dbReference>
<comment type="catalytic activity">
    <reaction evidence="6">
        <text>3-hydroxy-2-methylpropanoyl-CoA + H2O = 3-hydroxy-2-methylpropanoate + CoA + H(+)</text>
        <dbReference type="Rhea" id="RHEA:20888"/>
        <dbReference type="ChEBI" id="CHEBI:11805"/>
        <dbReference type="ChEBI" id="CHEBI:15377"/>
        <dbReference type="ChEBI" id="CHEBI:15378"/>
        <dbReference type="ChEBI" id="CHEBI:57287"/>
        <dbReference type="ChEBI" id="CHEBI:57340"/>
        <dbReference type="EC" id="3.1.2.4"/>
    </reaction>
</comment>
<evidence type="ECO:0000256" key="6">
    <source>
        <dbReference type="RuleBase" id="RU369070"/>
    </source>
</evidence>
<dbReference type="NCBIfam" id="NF004127">
    <property type="entry name" value="PRK05617.1"/>
    <property type="match status" value="1"/>
</dbReference>
<dbReference type="GO" id="GO:0005829">
    <property type="term" value="C:cytosol"/>
    <property type="evidence" value="ECO:0007669"/>
    <property type="project" value="TreeGrafter"/>
</dbReference>
<evidence type="ECO:0000256" key="3">
    <source>
        <dbReference type="ARBA" id="ARBA00022801"/>
    </source>
</evidence>
<keyword evidence="4" id="KW-0809">Transit peptide</keyword>
<evidence type="ECO:0000256" key="4">
    <source>
        <dbReference type="ARBA" id="ARBA00022946"/>
    </source>
</evidence>
<dbReference type="PANTHER" id="PTHR43176:SF5">
    <property type="entry name" value="3-HYDROXYISOBUTYRYL-COA HYDROLASE-LIKE PROTEIN 4, MITOCHONDRIAL"/>
    <property type="match status" value="1"/>
</dbReference>
<proteinExistence type="inferred from homology"/>
<dbReference type="InterPro" id="IPR045004">
    <property type="entry name" value="ECH_dom"/>
</dbReference>
<comment type="subcellular location">
    <subcellularLocation>
        <location evidence="1">Mitochondrion</location>
    </subcellularLocation>
</comment>
<reference evidence="8" key="1">
    <citation type="submission" date="2021-01" db="UniProtKB">
        <authorList>
            <consortium name="EnsemblPlants"/>
        </authorList>
    </citation>
    <scope>IDENTIFICATION</scope>
</reference>
<comment type="pathway">
    <text evidence="6">Amino-acid degradation; L-valine degradation.</text>
</comment>
<dbReference type="GO" id="GO:0003860">
    <property type="term" value="F:3-hydroxyisobutyryl-CoA hydrolase activity"/>
    <property type="evidence" value="ECO:0007669"/>
    <property type="project" value="UniProtKB-UniRule"/>
</dbReference>
<evidence type="ECO:0000313" key="8">
    <source>
        <dbReference type="EnsemblPlants" id="Kaladp0034s0136.1.v1.1"/>
    </source>
</evidence>
<keyword evidence="5" id="KW-0496">Mitochondrion</keyword>
<feature type="domain" description="Enoyl-CoA hydratase/isomerase" evidence="7">
    <location>
        <begin position="74"/>
        <end position="423"/>
    </location>
</feature>
<name>A0A7N0TEE2_KALFE</name>
<evidence type="ECO:0000313" key="9">
    <source>
        <dbReference type="Proteomes" id="UP000594263"/>
    </source>
</evidence>
<dbReference type="FunFam" id="3.90.226.10:FF:000062">
    <property type="entry name" value="3-hydroxyisobutyryl-CoA hydrolase-like protein 3 mitochondrial"/>
    <property type="match status" value="1"/>
</dbReference>
<keyword evidence="3 6" id="KW-0378">Hydrolase</keyword>
<evidence type="ECO:0000256" key="1">
    <source>
        <dbReference type="ARBA" id="ARBA00004173"/>
    </source>
</evidence>
<keyword evidence="9" id="KW-1185">Reference proteome</keyword>